<name>T1IDG1_RHOPR</name>
<dbReference type="Proteomes" id="UP000015103">
    <property type="component" value="Unassembled WGS sequence"/>
</dbReference>
<organism evidence="1 2">
    <name type="scientific">Rhodnius prolixus</name>
    <name type="common">Triatomid bug</name>
    <dbReference type="NCBI Taxonomy" id="13249"/>
    <lineage>
        <taxon>Eukaryota</taxon>
        <taxon>Metazoa</taxon>
        <taxon>Ecdysozoa</taxon>
        <taxon>Arthropoda</taxon>
        <taxon>Hexapoda</taxon>
        <taxon>Insecta</taxon>
        <taxon>Pterygota</taxon>
        <taxon>Neoptera</taxon>
        <taxon>Paraneoptera</taxon>
        <taxon>Hemiptera</taxon>
        <taxon>Heteroptera</taxon>
        <taxon>Panheteroptera</taxon>
        <taxon>Cimicomorpha</taxon>
        <taxon>Reduviidae</taxon>
        <taxon>Triatominae</taxon>
        <taxon>Rhodnius</taxon>
    </lineage>
</organism>
<dbReference type="VEuPathDB" id="VectorBase:RPRC014331"/>
<reference evidence="1" key="1">
    <citation type="submission" date="2015-05" db="UniProtKB">
        <authorList>
            <consortium name="EnsemblMetazoa"/>
        </authorList>
    </citation>
    <scope>IDENTIFICATION</scope>
</reference>
<dbReference type="EnsemblMetazoa" id="RPRC014331-RA">
    <property type="protein sequence ID" value="RPRC014331-PA"/>
    <property type="gene ID" value="RPRC014331"/>
</dbReference>
<sequence length="59" mass="6845">MRFQALGVPKFDLVVQYLVKQNVFKKFVKFRLAGGRLLLCPSDLQQIYPSKKLNALFQT</sequence>
<accession>T1IDG1</accession>
<evidence type="ECO:0000313" key="2">
    <source>
        <dbReference type="Proteomes" id="UP000015103"/>
    </source>
</evidence>
<evidence type="ECO:0000313" key="1">
    <source>
        <dbReference type="EnsemblMetazoa" id="RPRC014331-PA"/>
    </source>
</evidence>
<dbReference type="InParanoid" id="T1IDG1"/>
<dbReference type="EMBL" id="ACPB03012769">
    <property type="status" value="NOT_ANNOTATED_CDS"/>
    <property type="molecule type" value="Genomic_DNA"/>
</dbReference>
<protein>
    <submittedName>
        <fullName evidence="1">Uncharacterized protein</fullName>
    </submittedName>
</protein>
<dbReference type="AlphaFoldDB" id="T1IDG1"/>
<dbReference type="HOGENOM" id="CLU_2963696_0_0_1"/>
<proteinExistence type="predicted"/>
<keyword evidence="2" id="KW-1185">Reference proteome</keyword>